<dbReference type="RefSeq" id="WP_166198761.1">
    <property type="nucleotide sequence ID" value="NZ_JAAOIV010000017.1"/>
</dbReference>
<organism evidence="1 2">
    <name type="scientific">Metallococcus carri</name>
    <dbReference type="NCBI Taxonomy" id="1656884"/>
    <lineage>
        <taxon>Bacteria</taxon>
        <taxon>Bacillati</taxon>
        <taxon>Actinomycetota</taxon>
        <taxon>Actinomycetes</taxon>
        <taxon>Micrococcales</taxon>
        <taxon>Dermacoccaceae</taxon>
        <taxon>Metallococcus</taxon>
    </lineage>
</organism>
<dbReference type="EMBL" id="JAAOIV010000017">
    <property type="protein sequence ID" value="NHN57434.1"/>
    <property type="molecule type" value="Genomic_DNA"/>
</dbReference>
<evidence type="ECO:0000313" key="1">
    <source>
        <dbReference type="EMBL" id="NHN57434.1"/>
    </source>
</evidence>
<reference evidence="1" key="1">
    <citation type="submission" date="2020-03" db="EMBL/GenBank/DDBJ databases">
        <title>Draft sequencing of Calidifontibacter sp. DB0510.</title>
        <authorList>
            <person name="Kim D.-U."/>
        </authorList>
    </citation>
    <scope>NUCLEOTIDE SEQUENCE</scope>
    <source>
        <strain evidence="1">DB0510</strain>
    </source>
</reference>
<dbReference type="Proteomes" id="UP000744769">
    <property type="component" value="Unassembled WGS sequence"/>
</dbReference>
<proteinExistence type="predicted"/>
<evidence type="ECO:0000313" key="2">
    <source>
        <dbReference type="Proteomes" id="UP000744769"/>
    </source>
</evidence>
<name>A0A967B240_9MICO</name>
<gene>
    <name evidence="1" type="ORF">G9U51_16830</name>
</gene>
<dbReference type="AlphaFoldDB" id="A0A967B240"/>
<keyword evidence="2" id="KW-1185">Reference proteome</keyword>
<sequence>MQDGFYECAADDGRAVSIYFRYADRPPEFVYVKETGCRWIMAPQRQSVWRPEDFCGLDRLAPAGFNLPA</sequence>
<protein>
    <submittedName>
        <fullName evidence="1">Uncharacterized protein</fullName>
    </submittedName>
</protein>
<accession>A0A967B240</accession>
<comment type="caution">
    <text evidence="1">The sequence shown here is derived from an EMBL/GenBank/DDBJ whole genome shotgun (WGS) entry which is preliminary data.</text>
</comment>